<dbReference type="EMBL" id="LCMC01000013">
    <property type="protein sequence ID" value="KKU29722.1"/>
    <property type="molecule type" value="Genomic_DNA"/>
</dbReference>
<keyword evidence="2 11" id="KW-0436">Ligase</keyword>
<accession>A0A0G1PAP1</accession>
<feature type="domain" description="Aminoacyl-tRNA synthetase class Ia" evidence="9">
    <location>
        <begin position="2"/>
        <end position="80"/>
    </location>
</feature>
<dbReference type="FunFam" id="1.10.730.10:FF:000002">
    <property type="entry name" value="Leucine--tRNA ligase"/>
    <property type="match status" value="1"/>
</dbReference>
<dbReference type="InterPro" id="IPR014729">
    <property type="entry name" value="Rossmann-like_a/b/a_fold"/>
</dbReference>
<sequence>METAYEILPFWVMRMMMLGIYMTGKSPFKYVYLHGLVRDEKGQKMSKSKGNVINPLELTAKYGTDALRFALVMSTVAGQDSNTGEDKIRGMRNFANKIWNAARFVSEFESENVKENVEFDKHLREVVDETTKHLDALRIGLAAEYIYNEFWHWFCDSEIELAKKGEISKVQLKDGLKTLLKLLHPFAPFVTEAVWQELYSTEGLLISATWPK</sequence>
<evidence type="ECO:0000256" key="2">
    <source>
        <dbReference type="ARBA" id="ARBA00022598"/>
    </source>
</evidence>
<evidence type="ECO:0000313" key="11">
    <source>
        <dbReference type="EMBL" id="KKU29722.1"/>
    </source>
</evidence>
<name>A0A0G1PAP1_9BACT</name>
<keyword evidence="4" id="KW-0067">ATP-binding</keyword>
<dbReference type="AlphaFoldDB" id="A0A0G1PAP1"/>
<evidence type="ECO:0000256" key="8">
    <source>
        <dbReference type="ARBA" id="ARBA00047552"/>
    </source>
</evidence>
<dbReference type="InterPro" id="IPR013155">
    <property type="entry name" value="M/V/L/I-tRNA-synth_anticd-bd"/>
</dbReference>
<evidence type="ECO:0000256" key="1">
    <source>
        <dbReference type="ARBA" id="ARBA00013169"/>
    </source>
</evidence>
<evidence type="ECO:0000256" key="3">
    <source>
        <dbReference type="ARBA" id="ARBA00022741"/>
    </source>
</evidence>
<gene>
    <name evidence="11" type="ORF">UX41_C0013G0010</name>
</gene>
<dbReference type="GO" id="GO:0004832">
    <property type="term" value="F:valine-tRNA ligase activity"/>
    <property type="evidence" value="ECO:0007669"/>
    <property type="project" value="UniProtKB-EC"/>
</dbReference>
<comment type="caution">
    <text evidence="11">The sequence shown here is derived from an EMBL/GenBank/DDBJ whole genome shotgun (WGS) entry which is preliminary data.</text>
</comment>
<dbReference type="PANTHER" id="PTHR11946">
    <property type="entry name" value="VALYL-TRNA SYNTHETASES"/>
    <property type="match status" value="1"/>
</dbReference>
<dbReference type="InterPro" id="IPR002300">
    <property type="entry name" value="aa-tRNA-synth_Ia"/>
</dbReference>
<dbReference type="Proteomes" id="UP000034510">
    <property type="component" value="Unassembled WGS sequence"/>
</dbReference>
<organism evidence="11 12">
    <name type="scientific">Candidatus Collierbacteria bacterium GW2011_GWE1_46_18</name>
    <dbReference type="NCBI Taxonomy" id="1618399"/>
    <lineage>
        <taxon>Bacteria</taxon>
        <taxon>Candidatus Collieribacteriota</taxon>
    </lineage>
</organism>
<feature type="domain" description="Methionyl/Valyl/Leucyl/Isoleucyl-tRNA synthetase anticodon-binding" evidence="10">
    <location>
        <begin position="121"/>
        <end position="212"/>
    </location>
</feature>
<evidence type="ECO:0000256" key="5">
    <source>
        <dbReference type="ARBA" id="ARBA00022917"/>
    </source>
</evidence>
<dbReference type="SUPFAM" id="SSF52374">
    <property type="entry name" value="Nucleotidylyl transferase"/>
    <property type="match status" value="1"/>
</dbReference>
<keyword evidence="5" id="KW-0648">Protein biosynthesis</keyword>
<dbReference type="GO" id="GO:0005829">
    <property type="term" value="C:cytosol"/>
    <property type="evidence" value="ECO:0007669"/>
    <property type="project" value="TreeGrafter"/>
</dbReference>
<proteinExistence type="predicted"/>
<dbReference type="GO" id="GO:0005524">
    <property type="term" value="F:ATP binding"/>
    <property type="evidence" value="ECO:0007669"/>
    <property type="project" value="UniProtKB-KW"/>
</dbReference>
<dbReference type="Gene3D" id="3.40.50.620">
    <property type="entry name" value="HUPs"/>
    <property type="match status" value="1"/>
</dbReference>
<evidence type="ECO:0000259" key="9">
    <source>
        <dbReference type="Pfam" id="PF00133"/>
    </source>
</evidence>
<keyword evidence="6" id="KW-0030">Aminoacyl-tRNA synthetase</keyword>
<dbReference type="GO" id="GO:0006438">
    <property type="term" value="P:valyl-tRNA aminoacylation"/>
    <property type="evidence" value="ECO:0007669"/>
    <property type="project" value="InterPro"/>
</dbReference>
<reference evidence="11 12" key="1">
    <citation type="journal article" date="2015" name="Nature">
        <title>rRNA introns, odd ribosomes, and small enigmatic genomes across a large radiation of phyla.</title>
        <authorList>
            <person name="Brown C.T."/>
            <person name="Hug L.A."/>
            <person name="Thomas B.C."/>
            <person name="Sharon I."/>
            <person name="Castelle C.J."/>
            <person name="Singh A."/>
            <person name="Wilkins M.J."/>
            <person name="Williams K.H."/>
            <person name="Banfield J.F."/>
        </authorList>
    </citation>
    <scope>NUCLEOTIDE SEQUENCE [LARGE SCALE GENOMIC DNA]</scope>
</reference>
<dbReference type="PATRIC" id="fig|1618399.3.peg.288"/>
<dbReference type="InterPro" id="IPR009080">
    <property type="entry name" value="tRNAsynth_Ia_anticodon-bd"/>
</dbReference>
<dbReference type="CDD" id="cd07962">
    <property type="entry name" value="Anticodon_Ia_Val"/>
    <property type="match status" value="1"/>
</dbReference>
<evidence type="ECO:0000256" key="4">
    <source>
        <dbReference type="ARBA" id="ARBA00022840"/>
    </source>
</evidence>
<evidence type="ECO:0000256" key="6">
    <source>
        <dbReference type="ARBA" id="ARBA00023146"/>
    </source>
</evidence>
<dbReference type="SUPFAM" id="SSF47323">
    <property type="entry name" value="Anticodon-binding domain of a subclass of class I aminoacyl-tRNA synthetases"/>
    <property type="match status" value="1"/>
</dbReference>
<keyword evidence="3" id="KW-0547">Nucleotide-binding</keyword>
<comment type="catalytic activity">
    <reaction evidence="8">
        <text>tRNA(Val) + L-valine + ATP = L-valyl-tRNA(Val) + AMP + diphosphate</text>
        <dbReference type="Rhea" id="RHEA:10704"/>
        <dbReference type="Rhea" id="RHEA-COMP:9672"/>
        <dbReference type="Rhea" id="RHEA-COMP:9708"/>
        <dbReference type="ChEBI" id="CHEBI:30616"/>
        <dbReference type="ChEBI" id="CHEBI:33019"/>
        <dbReference type="ChEBI" id="CHEBI:57762"/>
        <dbReference type="ChEBI" id="CHEBI:78442"/>
        <dbReference type="ChEBI" id="CHEBI:78537"/>
        <dbReference type="ChEBI" id="CHEBI:456215"/>
        <dbReference type="EC" id="6.1.1.9"/>
    </reaction>
</comment>
<dbReference type="InterPro" id="IPR002303">
    <property type="entry name" value="Valyl-tRNA_ligase"/>
</dbReference>
<evidence type="ECO:0000259" key="10">
    <source>
        <dbReference type="Pfam" id="PF08264"/>
    </source>
</evidence>
<evidence type="ECO:0000256" key="7">
    <source>
        <dbReference type="ARBA" id="ARBA00029936"/>
    </source>
</evidence>
<dbReference type="PANTHER" id="PTHR11946:SF93">
    <property type="entry name" value="VALINE--TRNA LIGASE, CHLOROPLASTIC_MITOCHONDRIAL 2"/>
    <property type="match status" value="1"/>
</dbReference>
<dbReference type="Pfam" id="PF08264">
    <property type="entry name" value="Anticodon_1"/>
    <property type="match status" value="1"/>
</dbReference>
<dbReference type="Pfam" id="PF00133">
    <property type="entry name" value="tRNA-synt_1"/>
    <property type="match status" value="1"/>
</dbReference>
<dbReference type="Gene3D" id="1.10.730.10">
    <property type="entry name" value="Isoleucyl-tRNA Synthetase, Domain 1"/>
    <property type="match status" value="1"/>
</dbReference>
<protein>
    <recommendedName>
        <fullName evidence="1">valine--tRNA ligase</fullName>
        <ecNumber evidence="1">6.1.1.9</ecNumber>
    </recommendedName>
    <alternativeName>
        <fullName evidence="7">Valyl-tRNA synthetase</fullName>
    </alternativeName>
</protein>
<dbReference type="InterPro" id="IPR033705">
    <property type="entry name" value="Anticodon_Ia_Val"/>
</dbReference>
<evidence type="ECO:0000313" key="12">
    <source>
        <dbReference type="Proteomes" id="UP000034510"/>
    </source>
</evidence>
<dbReference type="EC" id="6.1.1.9" evidence="1"/>